<evidence type="ECO:0000313" key="7">
    <source>
        <dbReference type="Proteomes" id="UP000001942"/>
    </source>
</evidence>
<dbReference type="InterPro" id="IPR020103">
    <property type="entry name" value="PsdUridine_synth_cat_dom_sf"/>
</dbReference>
<evidence type="ECO:0000259" key="5">
    <source>
        <dbReference type="Pfam" id="PF00849"/>
    </source>
</evidence>
<name>Q2GEQ1_EHRS3</name>
<dbReference type="KEGG" id="nse:NSE_0146"/>
<dbReference type="SUPFAM" id="SSF55174">
    <property type="entry name" value="Alpha-L RNA-binding motif"/>
    <property type="match status" value="1"/>
</dbReference>
<dbReference type="Proteomes" id="UP000001942">
    <property type="component" value="Chromosome"/>
</dbReference>
<dbReference type="AlphaFoldDB" id="Q2GEQ1"/>
<accession>Q2GEQ1</accession>
<keyword evidence="7" id="KW-1185">Reference proteome</keyword>
<dbReference type="EC" id="5.4.99.-" evidence="4"/>
<keyword evidence="2 4" id="KW-0413">Isomerase</keyword>
<proteinExistence type="inferred from homology"/>
<dbReference type="SUPFAM" id="SSF55120">
    <property type="entry name" value="Pseudouridine synthase"/>
    <property type="match status" value="1"/>
</dbReference>
<protein>
    <recommendedName>
        <fullName evidence="4">Pseudouridine synthase</fullName>
        <ecNumber evidence="4">5.4.99.-</ecNumber>
    </recommendedName>
</protein>
<sequence>MYKCIVAECDAGNRLDVFLHRCLPFFSRSFIKHCIKGSRIESEGKIQLEPSRRVVVGEEYHLFDLPLERKPRHAFVQPLDVRYEDDCLLVIYKPAGLVVHPGIGNREQTLVNILEHHYPTEKLSSLDSSRPGIVHRLDKDTAGFLIVAKTNPAHLSLSQMIKEGVIRREYLALVHSVPASLSGEIKKPIKRGQRKMMIGRCSGKPALTYYGVIARTVDRKCSLVHCRLGSGRTHQIRLHMKSIGCPVVGDKLYGLNRDADLCAPHHALWAYSLQFRHPFTRKNMAFYIEPASIIQPFLEKISISRSLFVTFPEDRRTIRSAQSQSMLKIT</sequence>
<comment type="similarity">
    <text evidence="1 4">Belongs to the pseudouridine synthase RluA family.</text>
</comment>
<dbReference type="Gene3D" id="3.10.290.10">
    <property type="entry name" value="RNA-binding S4 domain"/>
    <property type="match status" value="1"/>
</dbReference>
<feature type="domain" description="Pseudouridine synthase RsuA/RluA-like" evidence="5">
    <location>
        <begin position="88"/>
        <end position="241"/>
    </location>
</feature>
<dbReference type="eggNOG" id="COG0564">
    <property type="taxonomic scope" value="Bacteria"/>
</dbReference>
<dbReference type="HOGENOM" id="CLU_016902_4_1_5"/>
<dbReference type="GO" id="GO:0140098">
    <property type="term" value="F:catalytic activity, acting on RNA"/>
    <property type="evidence" value="ECO:0007669"/>
    <property type="project" value="UniProtKB-ARBA"/>
</dbReference>
<dbReference type="NCBIfam" id="TIGR00005">
    <property type="entry name" value="rluA_subfam"/>
    <property type="match status" value="1"/>
</dbReference>
<reference evidence="6 7" key="1">
    <citation type="journal article" date="2006" name="PLoS Genet.">
        <title>Comparative genomics of emerging human ehrlichiosis agents.</title>
        <authorList>
            <person name="Dunning Hotopp J.C."/>
            <person name="Lin M."/>
            <person name="Madupu R."/>
            <person name="Crabtree J."/>
            <person name="Angiuoli S.V."/>
            <person name="Eisen J.A."/>
            <person name="Seshadri R."/>
            <person name="Ren Q."/>
            <person name="Wu M."/>
            <person name="Utterback T.R."/>
            <person name="Smith S."/>
            <person name="Lewis M."/>
            <person name="Khouri H."/>
            <person name="Zhang C."/>
            <person name="Niu H."/>
            <person name="Lin Q."/>
            <person name="Ohashi N."/>
            <person name="Zhi N."/>
            <person name="Nelson W."/>
            <person name="Brinkac L.M."/>
            <person name="Dodson R.J."/>
            <person name="Rosovitz M.J."/>
            <person name="Sundaram J."/>
            <person name="Daugherty S.C."/>
            <person name="Davidsen T."/>
            <person name="Durkin A.S."/>
            <person name="Gwinn M."/>
            <person name="Haft D.H."/>
            <person name="Selengut J.D."/>
            <person name="Sullivan S.A."/>
            <person name="Zafar N."/>
            <person name="Zhou L."/>
            <person name="Benahmed F."/>
            <person name="Forberger H."/>
            <person name="Halpin R."/>
            <person name="Mulligan S."/>
            <person name="Robinson J."/>
            <person name="White O."/>
            <person name="Rikihisa Y."/>
            <person name="Tettelin H."/>
        </authorList>
    </citation>
    <scope>NUCLEOTIDE SEQUENCE [LARGE SCALE GENOMIC DNA]</scope>
    <source>
        <strain evidence="7">ATCC VR-367 / Miyayama</strain>
    </source>
</reference>
<dbReference type="CDD" id="cd02869">
    <property type="entry name" value="PseudoU_synth_RluA_like"/>
    <property type="match status" value="1"/>
</dbReference>
<dbReference type="CDD" id="cd00165">
    <property type="entry name" value="S4"/>
    <property type="match status" value="1"/>
</dbReference>
<feature type="active site" evidence="3">
    <location>
        <position position="138"/>
    </location>
</feature>
<evidence type="ECO:0000256" key="2">
    <source>
        <dbReference type="ARBA" id="ARBA00023235"/>
    </source>
</evidence>
<dbReference type="Gene3D" id="3.30.2350.10">
    <property type="entry name" value="Pseudouridine synthase"/>
    <property type="match status" value="1"/>
</dbReference>
<organism evidence="6 7">
    <name type="scientific">Ehrlichia sennetsu (strain ATCC VR-367 / Miyayama)</name>
    <name type="common">Neorickettsia sennetsu</name>
    <dbReference type="NCBI Taxonomy" id="222891"/>
    <lineage>
        <taxon>Bacteria</taxon>
        <taxon>Pseudomonadati</taxon>
        <taxon>Pseudomonadota</taxon>
        <taxon>Alphaproteobacteria</taxon>
        <taxon>Rickettsiales</taxon>
        <taxon>Anaplasmataceae</taxon>
        <taxon>Ehrlichia</taxon>
    </lineage>
</organism>
<dbReference type="GO" id="GO:0003723">
    <property type="term" value="F:RNA binding"/>
    <property type="evidence" value="ECO:0007669"/>
    <property type="project" value="InterPro"/>
</dbReference>
<dbReference type="PANTHER" id="PTHR21600">
    <property type="entry name" value="MITOCHONDRIAL RNA PSEUDOURIDINE SYNTHASE"/>
    <property type="match status" value="1"/>
</dbReference>
<dbReference type="InterPro" id="IPR050188">
    <property type="entry name" value="RluA_PseudoU_synthase"/>
</dbReference>
<evidence type="ECO:0000256" key="4">
    <source>
        <dbReference type="RuleBase" id="RU362028"/>
    </source>
</evidence>
<comment type="function">
    <text evidence="4">Responsible for synthesis of pseudouridine from uracil.</text>
</comment>
<dbReference type="EMBL" id="CP000237">
    <property type="protein sequence ID" value="ABD45649.1"/>
    <property type="molecule type" value="Genomic_DNA"/>
</dbReference>
<evidence type="ECO:0000313" key="6">
    <source>
        <dbReference type="EMBL" id="ABD45649.1"/>
    </source>
</evidence>
<dbReference type="InterPro" id="IPR036986">
    <property type="entry name" value="S4_RNA-bd_sf"/>
</dbReference>
<dbReference type="GO" id="GO:0000455">
    <property type="term" value="P:enzyme-directed rRNA pseudouridine synthesis"/>
    <property type="evidence" value="ECO:0007669"/>
    <property type="project" value="TreeGrafter"/>
</dbReference>
<dbReference type="PANTHER" id="PTHR21600:SF87">
    <property type="entry name" value="RNA PSEUDOURIDYLATE SYNTHASE DOMAIN-CONTAINING PROTEIN 1"/>
    <property type="match status" value="1"/>
</dbReference>
<dbReference type="InterPro" id="IPR006145">
    <property type="entry name" value="PsdUridine_synth_RsuA/RluA"/>
</dbReference>
<dbReference type="RefSeq" id="WP_011451551.1">
    <property type="nucleotide sequence ID" value="NC_007798.1"/>
</dbReference>
<gene>
    <name evidence="6" type="ordered locus">NSE_0146</name>
</gene>
<dbReference type="GO" id="GO:0009982">
    <property type="term" value="F:pseudouridine synthase activity"/>
    <property type="evidence" value="ECO:0007669"/>
    <property type="project" value="InterPro"/>
</dbReference>
<dbReference type="InterPro" id="IPR006225">
    <property type="entry name" value="PsdUridine_synth_RluC/D"/>
</dbReference>
<evidence type="ECO:0000256" key="1">
    <source>
        <dbReference type="ARBA" id="ARBA00010876"/>
    </source>
</evidence>
<evidence type="ECO:0000256" key="3">
    <source>
        <dbReference type="PIRSR" id="PIRSR606225-1"/>
    </source>
</evidence>
<comment type="catalytic activity">
    <reaction evidence="4">
        <text>a uridine in RNA = a pseudouridine in RNA</text>
        <dbReference type="Rhea" id="RHEA:48348"/>
        <dbReference type="Rhea" id="RHEA-COMP:12068"/>
        <dbReference type="Rhea" id="RHEA-COMP:12069"/>
        <dbReference type="ChEBI" id="CHEBI:65314"/>
        <dbReference type="ChEBI" id="CHEBI:65315"/>
    </reaction>
</comment>
<dbReference type="STRING" id="222891.NSE_0146"/>
<dbReference type="Pfam" id="PF00849">
    <property type="entry name" value="PseudoU_synth_2"/>
    <property type="match status" value="1"/>
</dbReference>